<dbReference type="AlphaFoldDB" id="A0A6J2JLP1"/>
<accession>A0A6J2JLP1</accession>
<dbReference type="OrthoDB" id="8775784at2759"/>
<dbReference type="SMART" id="SM00595">
    <property type="entry name" value="MADF"/>
    <property type="match status" value="1"/>
</dbReference>
<reference evidence="3" key="1">
    <citation type="submission" date="2025-08" db="UniProtKB">
        <authorList>
            <consortium name="RefSeq"/>
        </authorList>
    </citation>
    <scope>IDENTIFICATION</scope>
    <source>
        <tissue evidence="3">Silk gland</tissue>
    </source>
</reference>
<sequence length="266" mass="29895">MESNSNSSCDIVYPKLEVDLDNDIISRREARLQWNSDMTMQLIQTLEKECPELWDTKHPLNRERSARQLKLEYMADIFGTTSEEISRKIHNLRTQLNNELRKIKKRSIGEAVAAGGSGWEYFEALSFLRSPTTDPLDVMDAVNVELAEFQAKEEQEFGAARAKSASATTVPVAASSPPIKPKNKMRVAASGPPPLPLSAHPLMWQEDAVPKLRPSLDADECQIFGDFVASELRTLRSNESRKKLKRMIQKAILQVGEEEDVNIITG</sequence>
<dbReference type="GeneID" id="114243228"/>
<dbReference type="Proteomes" id="UP000504629">
    <property type="component" value="Unplaced"/>
</dbReference>
<dbReference type="KEGG" id="bman:114243228"/>
<dbReference type="PROSITE" id="PS51029">
    <property type="entry name" value="MADF"/>
    <property type="match status" value="1"/>
</dbReference>
<evidence type="ECO:0000313" key="2">
    <source>
        <dbReference type="Proteomes" id="UP000504629"/>
    </source>
</evidence>
<dbReference type="InterPro" id="IPR006578">
    <property type="entry name" value="MADF-dom"/>
</dbReference>
<dbReference type="PANTHER" id="PTHR21505">
    <property type="entry name" value="MADF DOMAIN-CONTAINING PROTEIN-RELATED"/>
    <property type="match status" value="1"/>
</dbReference>
<name>A0A6J2JLP1_BOMMA</name>
<dbReference type="PANTHER" id="PTHR21505:SF12">
    <property type="entry name" value="MADF DOMAIN-CONTAINING PROTEIN-RELATED"/>
    <property type="match status" value="1"/>
</dbReference>
<feature type="domain" description="MADF" evidence="1">
    <location>
        <begin position="42"/>
        <end position="133"/>
    </location>
</feature>
<dbReference type="RefSeq" id="XP_028030435.1">
    <property type="nucleotide sequence ID" value="XM_028174634.1"/>
</dbReference>
<protein>
    <submittedName>
        <fullName evidence="3">Uncharacterized protein LOC114243228</fullName>
    </submittedName>
</protein>
<organism evidence="2 3">
    <name type="scientific">Bombyx mandarina</name>
    <name type="common">Wild silk moth</name>
    <name type="synonym">Wild silkworm</name>
    <dbReference type="NCBI Taxonomy" id="7092"/>
    <lineage>
        <taxon>Eukaryota</taxon>
        <taxon>Metazoa</taxon>
        <taxon>Ecdysozoa</taxon>
        <taxon>Arthropoda</taxon>
        <taxon>Hexapoda</taxon>
        <taxon>Insecta</taxon>
        <taxon>Pterygota</taxon>
        <taxon>Neoptera</taxon>
        <taxon>Endopterygota</taxon>
        <taxon>Lepidoptera</taxon>
        <taxon>Glossata</taxon>
        <taxon>Ditrysia</taxon>
        <taxon>Bombycoidea</taxon>
        <taxon>Bombycidae</taxon>
        <taxon>Bombycinae</taxon>
        <taxon>Bombyx</taxon>
    </lineage>
</organism>
<evidence type="ECO:0000259" key="1">
    <source>
        <dbReference type="PROSITE" id="PS51029"/>
    </source>
</evidence>
<gene>
    <name evidence="3" type="primary">LOC114243228</name>
</gene>
<proteinExistence type="predicted"/>
<evidence type="ECO:0000313" key="3">
    <source>
        <dbReference type="RefSeq" id="XP_028030435.1"/>
    </source>
</evidence>
<dbReference type="Pfam" id="PF10545">
    <property type="entry name" value="MADF_DNA_bdg"/>
    <property type="match status" value="1"/>
</dbReference>
<keyword evidence="2" id="KW-1185">Reference proteome</keyword>